<evidence type="ECO:0000256" key="2">
    <source>
        <dbReference type="SAM" id="SignalP"/>
    </source>
</evidence>
<dbReference type="PANTHER" id="PTHR46096">
    <property type="entry name" value="PERFORIN-1"/>
    <property type="match status" value="1"/>
</dbReference>
<dbReference type="InterPro" id="IPR052784">
    <property type="entry name" value="Perforin-1_pore-forming"/>
</dbReference>
<evidence type="ECO:0000313" key="6">
    <source>
        <dbReference type="RefSeq" id="XP_031429257.1"/>
    </source>
</evidence>
<dbReference type="Gene3D" id="2.60.40.150">
    <property type="entry name" value="C2 domain"/>
    <property type="match status" value="1"/>
</dbReference>
<feature type="domain" description="MACPF" evidence="4">
    <location>
        <begin position="28"/>
        <end position="372"/>
    </location>
</feature>
<dbReference type="InterPro" id="IPR035892">
    <property type="entry name" value="C2_domain_sf"/>
</dbReference>
<dbReference type="PRINTS" id="PR00764">
    <property type="entry name" value="COMPLEMENTC9"/>
</dbReference>
<evidence type="ECO:0000256" key="1">
    <source>
        <dbReference type="ARBA" id="ARBA00022729"/>
    </source>
</evidence>
<feature type="signal peptide" evidence="2">
    <location>
        <begin position="1"/>
        <end position="27"/>
    </location>
</feature>
<keyword evidence="1 2" id="KW-0732">Signal</keyword>
<dbReference type="RefSeq" id="XP_031429257.1">
    <property type="nucleotide sequence ID" value="XM_031573397.2"/>
</dbReference>
<dbReference type="SMART" id="SM00457">
    <property type="entry name" value="MACPF"/>
    <property type="match status" value="1"/>
</dbReference>
<dbReference type="InterPro" id="IPR020864">
    <property type="entry name" value="MACPF"/>
</dbReference>
<accession>A0A6P8G1C4</accession>
<dbReference type="PROSITE" id="PS51412">
    <property type="entry name" value="MACPF_2"/>
    <property type="match status" value="1"/>
</dbReference>
<dbReference type="GO" id="GO:0001771">
    <property type="term" value="P:immunological synapse formation"/>
    <property type="evidence" value="ECO:0007669"/>
    <property type="project" value="TreeGrafter"/>
</dbReference>
<dbReference type="Proteomes" id="UP000515152">
    <property type="component" value="Chromosome 1"/>
</dbReference>
<evidence type="ECO:0000259" key="3">
    <source>
        <dbReference type="PROSITE" id="PS50004"/>
    </source>
</evidence>
<feature type="domain" description="C2" evidence="3">
    <location>
        <begin position="394"/>
        <end position="513"/>
    </location>
</feature>
<reference evidence="6" key="1">
    <citation type="submission" date="2025-08" db="UniProtKB">
        <authorList>
            <consortium name="RefSeq"/>
        </authorList>
    </citation>
    <scope>IDENTIFICATION</scope>
</reference>
<dbReference type="PROSITE" id="PS50004">
    <property type="entry name" value="C2"/>
    <property type="match status" value="1"/>
</dbReference>
<name>A0A6P8G1C4_CLUHA</name>
<gene>
    <name evidence="6" type="primary">LOC105897654</name>
</gene>
<evidence type="ECO:0000313" key="5">
    <source>
        <dbReference type="Proteomes" id="UP000515152"/>
    </source>
</evidence>
<dbReference type="GO" id="GO:0022829">
    <property type="term" value="F:wide pore channel activity"/>
    <property type="evidence" value="ECO:0007669"/>
    <property type="project" value="TreeGrafter"/>
</dbReference>
<dbReference type="Pfam" id="PF00168">
    <property type="entry name" value="C2"/>
    <property type="match status" value="1"/>
</dbReference>
<dbReference type="SMART" id="SM00239">
    <property type="entry name" value="C2"/>
    <property type="match status" value="1"/>
</dbReference>
<dbReference type="GO" id="GO:0005579">
    <property type="term" value="C:membrane attack complex"/>
    <property type="evidence" value="ECO:0007669"/>
    <property type="project" value="InterPro"/>
</dbReference>
<keyword evidence="5" id="KW-1185">Reference proteome</keyword>
<feature type="chain" id="PRO_5027567812" evidence="2">
    <location>
        <begin position="28"/>
        <end position="582"/>
    </location>
</feature>
<dbReference type="SUPFAM" id="SSF49562">
    <property type="entry name" value="C2 domain (Calcium/lipid-binding domain, CaLB)"/>
    <property type="match status" value="1"/>
</dbReference>
<dbReference type="AlphaFoldDB" id="A0A6P8G1C4"/>
<dbReference type="GO" id="GO:0001913">
    <property type="term" value="P:T cell mediated cytotoxicity"/>
    <property type="evidence" value="ECO:0007669"/>
    <property type="project" value="TreeGrafter"/>
</dbReference>
<dbReference type="InterPro" id="IPR001862">
    <property type="entry name" value="MAC_perforin"/>
</dbReference>
<protein>
    <submittedName>
        <fullName evidence="6">Perforin-1-like</fullName>
    </submittedName>
</protein>
<dbReference type="OrthoDB" id="1366754at2759"/>
<sequence length="582" mass="65268">MGVSTVTFLVAVHLTLIPLTTQSCTRGLPRECKEAEFAPGSNLAGEGFDITKMQRKGAFVIDMNLWRRENNTCMLCRNPYQEGKMQKVPLPVVDWRASHKCDIKVASSQYQSSESLVKASTSSVENNWKADLKVETKMRAGSLMLAGSQSKLAEYSMEKTKKDKFTFLNHKMVCSYYSYRLSNQPRLHPEFQRAINQLPKKYSSVNKQRFYKLINNYGTHYMTKVTLGGMVQSVTSIRQCMASLQGLSSDEIKMCLDVEASASVGDKVKSGAEMKHCQEAKKKTEGKNSFSSSFSDRLTEIFGGHTTEPELLFSADKDPAAYKEWLSSLPLNPDVISYSLDPLHELLPPNLPLRKQLRKAIRHYVLERGLWQNCTEPCKSGIKRNAKEPCMCSCHGAPGVGSDCCPTKLGLARVIITAVKATGLWGDTTSRTDAYVKVFSSQNLRLERTHVIWNNNSPWWNSAFDIGDVLLSQTRTVKFEVWDEDSGWDDDLLGTCTVDLKEGTKEGVCRLNHGMLFYKLQVTCGPSLSGPSCSEYVSSPMNGHLERLYVSRHSRPIPKDMLIKMGVFGDEHPTHFNLTNPN</sequence>
<dbReference type="KEGG" id="char:105897654"/>
<dbReference type="InterPro" id="IPR000008">
    <property type="entry name" value="C2_dom"/>
</dbReference>
<dbReference type="Pfam" id="PF01823">
    <property type="entry name" value="MACPF"/>
    <property type="match status" value="1"/>
</dbReference>
<organism evidence="5 6">
    <name type="scientific">Clupea harengus</name>
    <name type="common">Atlantic herring</name>
    <dbReference type="NCBI Taxonomy" id="7950"/>
    <lineage>
        <taxon>Eukaryota</taxon>
        <taxon>Metazoa</taxon>
        <taxon>Chordata</taxon>
        <taxon>Craniata</taxon>
        <taxon>Vertebrata</taxon>
        <taxon>Euteleostomi</taxon>
        <taxon>Actinopterygii</taxon>
        <taxon>Neopterygii</taxon>
        <taxon>Teleostei</taxon>
        <taxon>Clupei</taxon>
        <taxon>Clupeiformes</taxon>
        <taxon>Clupeoidei</taxon>
        <taxon>Clupeidae</taxon>
        <taxon>Clupea</taxon>
    </lineage>
</organism>
<evidence type="ECO:0000259" key="4">
    <source>
        <dbReference type="PROSITE" id="PS51412"/>
    </source>
</evidence>
<dbReference type="GeneID" id="105897654"/>
<dbReference type="PANTHER" id="PTHR46096:SF3">
    <property type="entry name" value="PERFORIN-1"/>
    <property type="match status" value="1"/>
</dbReference>
<proteinExistence type="predicted"/>
<dbReference type="GO" id="GO:0051607">
    <property type="term" value="P:defense response to virus"/>
    <property type="evidence" value="ECO:0007669"/>
    <property type="project" value="TreeGrafter"/>
</dbReference>